<keyword evidence="4 6" id="KW-1133">Transmembrane helix</keyword>
<feature type="domain" description="Type II secretion system protein GspF" evidence="7">
    <location>
        <begin position="181"/>
        <end position="304"/>
    </location>
</feature>
<comment type="subcellular location">
    <subcellularLocation>
        <location evidence="1">Cell membrane</location>
        <topology evidence="1">Multi-pass membrane protein</topology>
    </subcellularLocation>
</comment>
<evidence type="ECO:0000313" key="8">
    <source>
        <dbReference type="EMBL" id="MFI7586694.1"/>
    </source>
</evidence>
<evidence type="ECO:0000313" key="9">
    <source>
        <dbReference type="Proteomes" id="UP001612915"/>
    </source>
</evidence>
<gene>
    <name evidence="8" type="ORF">ACIB24_06415</name>
</gene>
<dbReference type="InterPro" id="IPR018076">
    <property type="entry name" value="T2SS_GspF_dom"/>
</dbReference>
<evidence type="ECO:0000256" key="1">
    <source>
        <dbReference type="ARBA" id="ARBA00004651"/>
    </source>
</evidence>
<feature type="transmembrane region" description="Helical" evidence="6">
    <location>
        <begin position="111"/>
        <end position="133"/>
    </location>
</feature>
<keyword evidence="5 6" id="KW-0472">Membrane</keyword>
<keyword evidence="3 6" id="KW-0812">Transmembrane</keyword>
<evidence type="ECO:0000256" key="3">
    <source>
        <dbReference type="ARBA" id="ARBA00022692"/>
    </source>
</evidence>
<evidence type="ECO:0000256" key="4">
    <source>
        <dbReference type="ARBA" id="ARBA00022989"/>
    </source>
</evidence>
<feature type="transmembrane region" description="Helical" evidence="6">
    <location>
        <begin position="139"/>
        <end position="156"/>
    </location>
</feature>
<evidence type="ECO:0000256" key="5">
    <source>
        <dbReference type="ARBA" id="ARBA00023136"/>
    </source>
</evidence>
<evidence type="ECO:0000256" key="6">
    <source>
        <dbReference type="SAM" id="Phobius"/>
    </source>
</evidence>
<dbReference type="Proteomes" id="UP001612915">
    <property type="component" value="Unassembled WGS sequence"/>
</dbReference>
<organism evidence="8 9">
    <name type="scientific">Spongisporangium articulatum</name>
    <dbReference type="NCBI Taxonomy" id="3362603"/>
    <lineage>
        <taxon>Bacteria</taxon>
        <taxon>Bacillati</taxon>
        <taxon>Actinomycetota</taxon>
        <taxon>Actinomycetes</taxon>
        <taxon>Kineosporiales</taxon>
        <taxon>Kineosporiaceae</taxon>
        <taxon>Spongisporangium</taxon>
    </lineage>
</organism>
<proteinExistence type="predicted"/>
<evidence type="ECO:0000256" key="2">
    <source>
        <dbReference type="ARBA" id="ARBA00022475"/>
    </source>
</evidence>
<dbReference type="RefSeq" id="WP_398276941.1">
    <property type="nucleotide sequence ID" value="NZ_JBITLV010000002.1"/>
</dbReference>
<dbReference type="Pfam" id="PF00482">
    <property type="entry name" value="T2SSF"/>
    <property type="match status" value="1"/>
</dbReference>
<comment type="caution">
    <text evidence="8">The sequence shown here is derived from an EMBL/GenBank/DDBJ whole genome shotgun (WGS) entry which is preliminary data.</text>
</comment>
<protein>
    <submittedName>
        <fullName evidence="8">Type II secretion system F family protein</fullName>
    </submittedName>
</protein>
<evidence type="ECO:0000259" key="7">
    <source>
        <dbReference type="Pfam" id="PF00482"/>
    </source>
</evidence>
<feature type="transmembrane region" description="Helical" evidence="6">
    <location>
        <begin position="12"/>
        <end position="33"/>
    </location>
</feature>
<keyword evidence="2" id="KW-1003">Cell membrane</keyword>
<dbReference type="PANTHER" id="PTHR35007:SF2">
    <property type="entry name" value="PILUS ASSEMBLE PROTEIN"/>
    <property type="match status" value="1"/>
</dbReference>
<keyword evidence="9" id="KW-1185">Reference proteome</keyword>
<dbReference type="EMBL" id="JBITLV010000002">
    <property type="protein sequence ID" value="MFI7586694.1"/>
    <property type="molecule type" value="Genomic_DNA"/>
</dbReference>
<sequence length="316" mass="33205">MNAFAGGGTTSAWLGALLGLGFGAGVWLVAVGLPTRRAPTLDQRLAPYVGWRQPIDGRGVGARLLRVVRPAARRAEEWYARLGSDPESVRRRLRQAGDPTTLEQFRAQQTLSGLGAGAVGALLVGVRASGFGFGPDVGPLRAVLLVAVCVLVGVVARDQVLSWRARARVNRILGEFPAVAELLALSVAAGEGLAGALERVARTSSGELADELRQALGDTRTGAPLPDALEAMADRVQTTGLGTFVDGLVVALERGTPLADVLRAQAQDARVLARRRLMEAGGRREIVMMVPVVFLILPVTVLFAVYPGLAVLDLGT</sequence>
<feature type="transmembrane region" description="Helical" evidence="6">
    <location>
        <begin position="286"/>
        <end position="306"/>
    </location>
</feature>
<dbReference type="PANTHER" id="PTHR35007">
    <property type="entry name" value="INTEGRAL MEMBRANE PROTEIN-RELATED"/>
    <property type="match status" value="1"/>
</dbReference>
<reference evidence="8 9" key="1">
    <citation type="submission" date="2024-10" db="EMBL/GenBank/DDBJ databases">
        <title>The Natural Products Discovery Center: Release of the First 8490 Sequenced Strains for Exploring Actinobacteria Biosynthetic Diversity.</title>
        <authorList>
            <person name="Kalkreuter E."/>
            <person name="Kautsar S.A."/>
            <person name="Yang D."/>
            <person name="Bader C.D."/>
            <person name="Teijaro C.N."/>
            <person name="Fluegel L."/>
            <person name="Davis C.M."/>
            <person name="Simpson J.R."/>
            <person name="Lauterbach L."/>
            <person name="Steele A.D."/>
            <person name="Gui C."/>
            <person name="Meng S."/>
            <person name="Li G."/>
            <person name="Viehrig K."/>
            <person name="Ye F."/>
            <person name="Su P."/>
            <person name="Kiefer A.F."/>
            <person name="Nichols A."/>
            <person name="Cepeda A.J."/>
            <person name="Yan W."/>
            <person name="Fan B."/>
            <person name="Jiang Y."/>
            <person name="Adhikari A."/>
            <person name="Zheng C.-J."/>
            <person name="Schuster L."/>
            <person name="Cowan T.M."/>
            <person name="Smanski M.J."/>
            <person name="Chevrette M.G."/>
            <person name="De Carvalho L.P.S."/>
            <person name="Shen B."/>
        </authorList>
    </citation>
    <scope>NUCLEOTIDE SEQUENCE [LARGE SCALE GENOMIC DNA]</scope>
    <source>
        <strain evidence="8 9">NPDC049639</strain>
    </source>
</reference>
<accession>A0ABW8AK04</accession>
<name>A0ABW8AK04_9ACTN</name>